<organism evidence="2 3">
    <name type="scientific">Oryza sativa subsp. japonica</name>
    <name type="common">Rice</name>
    <dbReference type="NCBI Taxonomy" id="39947"/>
    <lineage>
        <taxon>Eukaryota</taxon>
        <taxon>Viridiplantae</taxon>
        <taxon>Streptophyta</taxon>
        <taxon>Embryophyta</taxon>
        <taxon>Tracheophyta</taxon>
        <taxon>Spermatophyta</taxon>
        <taxon>Magnoliopsida</taxon>
        <taxon>Liliopsida</taxon>
        <taxon>Poales</taxon>
        <taxon>Poaceae</taxon>
        <taxon>BOP clade</taxon>
        <taxon>Oryzoideae</taxon>
        <taxon>Oryzeae</taxon>
        <taxon>Oryzinae</taxon>
        <taxon>Oryza</taxon>
        <taxon>Oryza sativa</taxon>
    </lineage>
</organism>
<dbReference type="Proteomes" id="UP000000763">
    <property type="component" value="Chromosome 2"/>
</dbReference>
<reference evidence="3" key="3">
    <citation type="journal article" date="2005" name="Nature">
        <title>The map-based sequence of the rice genome.</title>
        <authorList>
            <consortium name="International rice genome sequencing project (IRGSP)"/>
            <person name="Matsumoto T."/>
            <person name="Wu J."/>
            <person name="Kanamori H."/>
            <person name="Katayose Y."/>
            <person name="Fujisawa M."/>
            <person name="Namiki N."/>
            <person name="Mizuno H."/>
            <person name="Yamamoto K."/>
            <person name="Antonio B.A."/>
            <person name="Baba T."/>
            <person name="Sakata K."/>
            <person name="Nagamura Y."/>
            <person name="Aoki H."/>
            <person name="Arikawa K."/>
            <person name="Arita K."/>
            <person name="Bito T."/>
            <person name="Chiden Y."/>
            <person name="Fujitsuka N."/>
            <person name="Fukunaka R."/>
            <person name="Hamada M."/>
            <person name="Harada C."/>
            <person name="Hayashi A."/>
            <person name="Hijishita S."/>
            <person name="Honda M."/>
            <person name="Hosokawa S."/>
            <person name="Ichikawa Y."/>
            <person name="Idonuma A."/>
            <person name="Iijima M."/>
            <person name="Ikeda M."/>
            <person name="Ikeno M."/>
            <person name="Ito K."/>
            <person name="Ito S."/>
            <person name="Ito T."/>
            <person name="Ito Y."/>
            <person name="Ito Y."/>
            <person name="Iwabuchi A."/>
            <person name="Kamiya K."/>
            <person name="Karasawa W."/>
            <person name="Kurita K."/>
            <person name="Katagiri S."/>
            <person name="Kikuta A."/>
            <person name="Kobayashi H."/>
            <person name="Kobayashi N."/>
            <person name="Machita K."/>
            <person name="Maehara T."/>
            <person name="Masukawa M."/>
            <person name="Mizubayashi T."/>
            <person name="Mukai Y."/>
            <person name="Nagasaki H."/>
            <person name="Nagata Y."/>
            <person name="Naito S."/>
            <person name="Nakashima M."/>
            <person name="Nakama Y."/>
            <person name="Nakamichi Y."/>
            <person name="Nakamura M."/>
            <person name="Meguro A."/>
            <person name="Negishi M."/>
            <person name="Ohta I."/>
            <person name="Ohta T."/>
            <person name="Okamoto M."/>
            <person name="Ono N."/>
            <person name="Saji S."/>
            <person name="Sakaguchi M."/>
            <person name="Sakai K."/>
            <person name="Shibata M."/>
            <person name="Shimokawa T."/>
            <person name="Song J."/>
            <person name="Takazaki Y."/>
            <person name="Terasawa K."/>
            <person name="Tsugane M."/>
            <person name="Tsuji K."/>
            <person name="Ueda S."/>
            <person name="Waki K."/>
            <person name="Yamagata H."/>
            <person name="Yamamoto M."/>
            <person name="Yamamoto S."/>
            <person name="Yamane H."/>
            <person name="Yoshiki S."/>
            <person name="Yoshihara R."/>
            <person name="Yukawa K."/>
            <person name="Zhong H."/>
            <person name="Yano M."/>
            <person name="Yuan Q."/>
            <person name="Ouyang S."/>
            <person name="Liu J."/>
            <person name="Jones K.M."/>
            <person name="Gansberger K."/>
            <person name="Moffat K."/>
            <person name="Hill J."/>
            <person name="Bera J."/>
            <person name="Fadrosh D."/>
            <person name="Jin S."/>
            <person name="Johri S."/>
            <person name="Kim M."/>
            <person name="Overton L."/>
            <person name="Reardon M."/>
            <person name="Tsitrin T."/>
            <person name="Vuong H."/>
            <person name="Weaver B."/>
            <person name="Ciecko A."/>
            <person name="Tallon L."/>
            <person name="Jackson J."/>
            <person name="Pai G."/>
            <person name="Aken S.V."/>
            <person name="Utterback T."/>
            <person name="Reidmuller S."/>
            <person name="Feldblyum T."/>
            <person name="Hsiao J."/>
            <person name="Zismann V."/>
            <person name="Iobst S."/>
            <person name="de Vazeille A.R."/>
            <person name="Buell C.R."/>
            <person name="Ying K."/>
            <person name="Li Y."/>
            <person name="Lu T."/>
            <person name="Huang Y."/>
            <person name="Zhao Q."/>
            <person name="Feng Q."/>
            <person name="Zhang L."/>
            <person name="Zhu J."/>
            <person name="Weng Q."/>
            <person name="Mu J."/>
            <person name="Lu Y."/>
            <person name="Fan D."/>
            <person name="Liu Y."/>
            <person name="Guan J."/>
            <person name="Zhang Y."/>
            <person name="Yu S."/>
            <person name="Liu X."/>
            <person name="Zhang Y."/>
            <person name="Hong G."/>
            <person name="Han B."/>
            <person name="Choisne N."/>
            <person name="Demange N."/>
            <person name="Orjeda G."/>
            <person name="Samain S."/>
            <person name="Cattolico L."/>
            <person name="Pelletier E."/>
            <person name="Couloux A."/>
            <person name="Segurens B."/>
            <person name="Wincker P."/>
            <person name="D'Hont A."/>
            <person name="Scarpelli C."/>
            <person name="Weissenbach J."/>
            <person name="Salanoubat M."/>
            <person name="Quetier F."/>
            <person name="Yu Y."/>
            <person name="Kim H.R."/>
            <person name="Rambo T."/>
            <person name="Currie J."/>
            <person name="Collura K."/>
            <person name="Luo M."/>
            <person name="Yang T."/>
            <person name="Ammiraju J.S.S."/>
            <person name="Engler F."/>
            <person name="Soderlund C."/>
            <person name="Wing R.A."/>
            <person name="Palmer L.E."/>
            <person name="de la Bastide M."/>
            <person name="Spiegel L."/>
            <person name="Nascimento L."/>
            <person name="Zutavern T."/>
            <person name="O'Shaughnessy A."/>
            <person name="Dike S."/>
            <person name="Dedhia N."/>
            <person name="Preston R."/>
            <person name="Balija V."/>
            <person name="McCombie W.R."/>
            <person name="Chow T."/>
            <person name="Chen H."/>
            <person name="Chung M."/>
            <person name="Chen C."/>
            <person name="Shaw J."/>
            <person name="Wu H."/>
            <person name="Hsiao K."/>
            <person name="Chao Y."/>
            <person name="Chu M."/>
            <person name="Cheng C."/>
            <person name="Hour A."/>
            <person name="Lee P."/>
            <person name="Lin S."/>
            <person name="Lin Y."/>
            <person name="Liou J."/>
            <person name="Liu S."/>
            <person name="Hsing Y."/>
            <person name="Raghuvanshi S."/>
            <person name="Mohanty A."/>
            <person name="Bharti A.K."/>
            <person name="Gaur A."/>
            <person name="Gupta V."/>
            <person name="Kumar D."/>
            <person name="Ravi V."/>
            <person name="Vij S."/>
            <person name="Kapur A."/>
            <person name="Khurana P."/>
            <person name="Khurana P."/>
            <person name="Khurana J.P."/>
            <person name="Tyagi A.K."/>
            <person name="Gaikwad K."/>
            <person name="Singh A."/>
            <person name="Dalal V."/>
            <person name="Srivastava S."/>
            <person name="Dixit A."/>
            <person name="Pal A.K."/>
            <person name="Ghazi I.A."/>
            <person name="Yadav M."/>
            <person name="Pandit A."/>
            <person name="Bhargava A."/>
            <person name="Sureshbabu K."/>
            <person name="Batra K."/>
            <person name="Sharma T.R."/>
            <person name="Mohapatra T."/>
            <person name="Singh N.K."/>
            <person name="Messing J."/>
            <person name="Nelson A.B."/>
            <person name="Fuks G."/>
            <person name="Kavchok S."/>
            <person name="Keizer G."/>
            <person name="Linton E."/>
            <person name="Llaca V."/>
            <person name="Song R."/>
            <person name="Tanyolac B."/>
            <person name="Young S."/>
            <person name="Ho-Il K."/>
            <person name="Hahn J.H."/>
            <person name="Sangsakoo G."/>
            <person name="Vanavichit A."/>
            <person name="de Mattos Luiz.A.T."/>
            <person name="Zimmer P.D."/>
            <person name="Malone G."/>
            <person name="Dellagostin O."/>
            <person name="de Oliveira A.C."/>
            <person name="Bevan M."/>
            <person name="Bancroft I."/>
            <person name="Minx P."/>
            <person name="Cordum H."/>
            <person name="Wilson R."/>
            <person name="Cheng Z."/>
            <person name="Jin W."/>
            <person name="Jiang J."/>
            <person name="Leong S.A."/>
            <person name="Iwama H."/>
            <person name="Gojobori T."/>
            <person name="Itoh T."/>
            <person name="Niimura Y."/>
            <person name="Fujii Y."/>
            <person name="Habara T."/>
            <person name="Sakai H."/>
            <person name="Sato Y."/>
            <person name="Wilson G."/>
            <person name="Kumar K."/>
            <person name="McCouch S."/>
            <person name="Juretic N."/>
            <person name="Hoen D."/>
            <person name="Wright S."/>
            <person name="Bruskiewich R."/>
            <person name="Bureau T."/>
            <person name="Miyao A."/>
            <person name="Hirochika H."/>
            <person name="Nishikawa T."/>
            <person name="Kadowaki K."/>
            <person name="Sugiura M."/>
            <person name="Burr B."/>
            <person name="Sasaki T."/>
        </authorList>
    </citation>
    <scope>NUCLEOTIDE SEQUENCE [LARGE SCALE GENOMIC DNA]</scope>
    <source>
        <strain evidence="3">cv. Nipponbare</strain>
    </source>
</reference>
<reference evidence="3" key="4">
    <citation type="journal article" date="2008" name="Nucleic Acids Res.">
        <title>The rice annotation project database (RAP-DB): 2008 update.</title>
        <authorList>
            <consortium name="The rice annotation project (RAP)"/>
        </authorList>
    </citation>
    <scope>GENOME REANNOTATION</scope>
    <source>
        <strain evidence="3">cv. Nipponbare</strain>
    </source>
</reference>
<proteinExistence type="predicted"/>
<evidence type="ECO:0000313" key="2">
    <source>
        <dbReference type="EMBL" id="BAD15809.1"/>
    </source>
</evidence>
<sequence>MASCARPAITFSQSDAWACQQQGCNVHHQPPLLLQASDNDVVSFPTPASTPDARGHYLLLL</sequence>
<accession>Q6Z7F9</accession>
<evidence type="ECO:0000313" key="1">
    <source>
        <dbReference type="EMBL" id="BAD15582.1"/>
    </source>
</evidence>
<evidence type="ECO:0000313" key="3">
    <source>
        <dbReference type="Proteomes" id="UP000000763"/>
    </source>
</evidence>
<protein>
    <submittedName>
        <fullName evidence="2">Uncharacterized protein</fullName>
    </submittedName>
</protein>
<gene>
    <name evidence="1" type="ORF">OJ1712_E04.14</name>
    <name evidence="2" type="ORF">P0020C11.3</name>
</gene>
<name>Q6Z7F9_ORYSJ</name>
<reference evidence="1" key="1">
    <citation type="submission" date="2001-09" db="EMBL/GenBank/DDBJ databases">
        <title>Oryza sativa nipponbare(GA3) genomic DNA, chromosome 2, BAC clone:OJ1712_E04.</title>
        <authorList>
            <person name="Sasaki T."/>
            <person name="Matsumoto T."/>
            <person name="Yamamoto K."/>
        </authorList>
    </citation>
    <scope>NUCLEOTIDE SEQUENCE</scope>
</reference>
<reference evidence="2" key="2">
    <citation type="submission" date="2002-03" db="EMBL/GenBank/DDBJ databases">
        <title>Oryza sativa nipponbare(GA3) genomic DNA, chromosome 2, PAC clone:P0020C11.</title>
        <authorList>
            <person name="Sasaki T."/>
            <person name="Matsumoto T."/>
            <person name="Yamamoto K."/>
        </authorList>
    </citation>
    <scope>NUCLEOTIDE SEQUENCE</scope>
</reference>
<dbReference type="EMBL" id="AP004144">
    <property type="protein sequence ID" value="BAD15582.1"/>
    <property type="molecule type" value="Genomic_DNA"/>
</dbReference>
<dbReference type="EMBL" id="AP004865">
    <property type="protein sequence ID" value="BAD15809.1"/>
    <property type="molecule type" value="Genomic_DNA"/>
</dbReference>
<dbReference type="AlphaFoldDB" id="Q6Z7F9"/>